<organism evidence="7 8">
    <name type="scientific">Globisporangium ultimum (strain ATCC 200006 / CBS 805.95 / DAOM BR144)</name>
    <name type="common">Pythium ultimum</name>
    <dbReference type="NCBI Taxonomy" id="431595"/>
    <lineage>
        <taxon>Eukaryota</taxon>
        <taxon>Sar</taxon>
        <taxon>Stramenopiles</taxon>
        <taxon>Oomycota</taxon>
        <taxon>Peronosporomycetes</taxon>
        <taxon>Pythiales</taxon>
        <taxon>Pythiaceae</taxon>
        <taxon>Globisporangium</taxon>
    </lineage>
</organism>
<dbReference type="Proteomes" id="UP000019132">
    <property type="component" value="Unassembled WGS sequence"/>
</dbReference>
<accession>K3WXT4</accession>
<dbReference type="eggNOG" id="ENOG502S3EE">
    <property type="taxonomic scope" value="Eukaryota"/>
</dbReference>
<evidence type="ECO:0000259" key="6">
    <source>
        <dbReference type="PROSITE" id="PS51503"/>
    </source>
</evidence>
<evidence type="ECO:0000256" key="1">
    <source>
        <dbReference type="ARBA" id="ARBA00004173"/>
    </source>
</evidence>
<evidence type="ECO:0000256" key="2">
    <source>
        <dbReference type="ARBA" id="ARBA00022692"/>
    </source>
</evidence>
<proteinExistence type="predicted"/>
<evidence type="ECO:0000256" key="3">
    <source>
        <dbReference type="ARBA" id="ARBA00022989"/>
    </source>
</evidence>
<comment type="subcellular location">
    <subcellularLocation>
        <location evidence="1">Mitochondrion</location>
    </subcellularLocation>
</comment>
<sequence length="196" mass="21308">MQTSSSAIAAPTSARDIITMYACTSGLKVGTFASLVVGSGVYTANTYSQAFRTRLGVSGKWGLVVSSFLGTFTIDKALVAGTRNPEKYIAALNSNYVGEKKMHSQLKAHQRFANYLYDHPYRTLAVVGVSLVGGIFAYQSTNHAIARSQQIMHTRIYGQGAVVLLLLGSMAFHDYMAKRGRFEEVDGDDDKSLAEF</sequence>
<dbReference type="HOGENOM" id="CLU_092985_0_0_1"/>
<dbReference type="OMA" id="MSKRGHF"/>
<keyword evidence="2 5" id="KW-0812">Transmembrane</keyword>
<dbReference type="VEuPathDB" id="FungiDB:PYU1_G009764"/>
<reference evidence="8" key="1">
    <citation type="journal article" date="2010" name="Genome Biol.">
        <title>Genome sequence of the necrotrophic plant pathogen Pythium ultimum reveals original pathogenicity mechanisms and effector repertoire.</title>
        <authorList>
            <person name="Levesque C.A."/>
            <person name="Brouwer H."/>
            <person name="Cano L."/>
            <person name="Hamilton J.P."/>
            <person name="Holt C."/>
            <person name="Huitema E."/>
            <person name="Raffaele S."/>
            <person name="Robideau G.P."/>
            <person name="Thines M."/>
            <person name="Win J."/>
            <person name="Zerillo M.M."/>
            <person name="Beakes G.W."/>
            <person name="Boore J.L."/>
            <person name="Busam D."/>
            <person name="Dumas B."/>
            <person name="Ferriera S."/>
            <person name="Fuerstenberg S.I."/>
            <person name="Gachon C.M."/>
            <person name="Gaulin E."/>
            <person name="Govers F."/>
            <person name="Grenville-Briggs L."/>
            <person name="Horner N."/>
            <person name="Hostetler J."/>
            <person name="Jiang R.H."/>
            <person name="Johnson J."/>
            <person name="Krajaejun T."/>
            <person name="Lin H."/>
            <person name="Meijer H.J."/>
            <person name="Moore B."/>
            <person name="Morris P."/>
            <person name="Phuntmart V."/>
            <person name="Puiu D."/>
            <person name="Shetty J."/>
            <person name="Stajich J.E."/>
            <person name="Tripathy S."/>
            <person name="Wawra S."/>
            <person name="van West P."/>
            <person name="Whitty B.R."/>
            <person name="Coutinho P.M."/>
            <person name="Henrissat B."/>
            <person name="Martin F."/>
            <person name="Thomas P.D."/>
            <person name="Tyler B.M."/>
            <person name="De Vries R.P."/>
            <person name="Kamoun S."/>
            <person name="Yandell M."/>
            <person name="Tisserat N."/>
            <person name="Buell C.R."/>
        </authorList>
    </citation>
    <scope>NUCLEOTIDE SEQUENCE</scope>
    <source>
        <strain evidence="8">DAOM:BR144</strain>
    </source>
</reference>
<dbReference type="PANTHER" id="PTHR28018:SF3">
    <property type="entry name" value="RESPIRATORY SUPERCOMPLEX FACTOR 2, MITOCHONDRIAL"/>
    <property type="match status" value="1"/>
</dbReference>
<evidence type="ECO:0000256" key="5">
    <source>
        <dbReference type="SAM" id="Phobius"/>
    </source>
</evidence>
<dbReference type="InterPro" id="IPR040153">
    <property type="entry name" value="Rcf2"/>
</dbReference>
<reference evidence="7" key="3">
    <citation type="submission" date="2015-02" db="UniProtKB">
        <authorList>
            <consortium name="EnsemblProtists"/>
        </authorList>
    </citation>
    <scope>IDENTIFICATION</scope>
    <source>
        <strain evidence="7">DAOM BR144</strain>
    </source>
</reference>
<evidence type="ECO:0000313" key="8">
    <source>
        <dbReference type="Proteomes" id="UP000019132"/>
    </source>
</evidence>
<reference evidence="8" key="2">
    <citation type="submission" date="2010-04" db="EMBL/GenBank/DDBJ databases">
        <authorList>
            <person name="Buell R."/>
            <person name="Hamilton J."/>
            <person name="Hostetler J."/>
        </authorList>
    </citation>
    <scope>NUCLEOTIDE SEQUENCE [LARGE SCALE GENOMIC DNA]</scope>
    <source>
        <strain evidence="8">DAOM:BR144</strain>
    </source>
</reference>
<dbReference type="GO" id="GO:0033617">
    <property type="term" value="P:mitochondrial respiratory chain complex IV assembly"/>
    <property type="evidence" value="ECO:0007669"/>
    <property type="project" value="TreeGrafter"/>
</dbReference>
<protein>
    <recommendedName>
        <fullName evidence="6">HIG1 domain-containing protein</fullName>
    </recommendedName>
</protein>
<keyword evidence="4 5" id="KW-0472">Membrane</keyword>
<keyword evidence="8" id="KW-1185">Reference proteome</keyword>
<dbReference type="AlphaFoldDB" id="K3WXT4"/>
<dbReference type="GO" id="GO:0005739">
    <property type="term" value="C:mitochondrion"/>
    <property type="evidence" value="ECO:0007669"/>
    <property type="project" value="UniProtKB-SubCell"/>
</dbReference>
<dbReference type="Pfam" id="PF04588">
    <property type="entry name" value="HIG_1_N"/>
    <property type="match status" value="1"/>
</dbReference>
<dbReference type="InterPro" id="IPR007667">
    <property type="entry name" value="Hypoxia_induced_domain"/>
</dbReference>
<evidence type="ECO:0000313" key="7">
    <source>
        <dbReference type="EnsemblProtists" id="PYU1_T009782"/>
    </source>
</evidence>
<feature type="domain" description="HIG1" evidence="6">
    <location>
        <begin position="93"/>
        <end position="184"/>
    </location>
</feature>
<dbReference type="InParanoid" id="K3WXT4"/>
<evidence type="ECO:0000256" key="4">
    <source>
        <dbReference type="ARBA" id="ARBA00023136"/>
    </source>
</evidence>
<dbReference type="PROSITE" id="PS51503">
    <property type="entry name" value="HIG1"/>
    <property type="match status" value="1"/>
</dbReference>
<keyword evidence="3 5" id="KW-1133">Transmembrane helix</keyword>
<feature type="transmembrane region" description="Helical" evidence="5">
    <location>
        <begin position="156"/>
        <end position="172"/>
    </location>
</feature>
<dbReference type="EMBL" id="GL376615">
    <property type="status" value="NOT_ANNOTATED_CDS"/>
    <property type="molecule type" value="Genomic_DNA"/>
</dbReference>
<dbReference type="PANTHER" id="PTHR28018">
    <property type="entry name" value="RESPIRATORY SUPERCOMPLEX FACTOR 2, MITOCHONDRIAL"/>
    <property type="match status" value="1"/>
</dbReference>
<name>K3WXT4_GLOUD</name>
<dbReference type="EnsemblProtists" id="PYU1_T009782">
    <property type="protein sequence ID" value="PYU1_T009782"/>
    <property type="gene ID" value="PYU1_G009764"/>
</dbReference>